<comment type="subcellular location">
    <subcellularLocation>
        <location evidence="1">Nucleus</location>
    </subcellularLocation>
</comment>
<proteinExistence type="predicted"/>
<dbReference type="InterPro" id="IPR032675">
    <property type="entry name" value="LRR_dom_sf"/>
</dbReference>
<dbReference type="EMBL" id="SDRB02011877">
    <property type="protein sequence ID" value="THF99672.1"/>
    <property type="molecule type" value="Genomic_DNA"/>
</dbReference>
<comment type="caution">
    <text evidence="6">The sequence shown here is derived from an EMBL/GenBank/DDBJ whole genome shotgun (WGS) entry which is preliminary data.</text>
</comment>
<dbReference type="InterPro" id="IPR015300">
    <property type="entry name" value="DNA-bd_pseudobarrel_sf"/>
</dbReference>
<protein>
    <submittedName>
        <fullName evidence="6">Uncharacterized protein</fullName>
    </submittedName>
</protein>
<reference evidence="6 7" key="1">
    <citation type="journal article" date="2018" name="Proc. Natl. Acad. Sci. U.S.A.">
        <title>Draft genome sequence of Camellia sinensis var. sinensis provides insights into the evolution of the tea genome and tea quality.</title>
        <authorList>
            <person name="Wei C."/>
            <person name="Yang H."/>
            <person name="Wang S."/>
            <person name="Zhao J."/>
            <person name="Liu C."/>
            <person name="Gao L."/>
            <person name="Xia E."/>
            <person name="Lu Y."/>
            <person name="Tai Y."/>
            <person name="She G."/>
            <person name="Sun J."/>
            <person name="Cao H."/>
            <person name="Tong W."/>
            <person name="Gao Q."/>
            <person name="Li Y."/>
            <person name="Deng W."/>
            <person name="Jiang X."/>
            <person name="Wang W."/>
            <person name="Chen Q."/>
            <person name="Zhang S."/>
            <person name="Li H."/>
            <person name="Wu J."/>
            <person name="Wang P."/>
            <person name="Li P."/>
            <person name="Shi C."/>
            <person name="Zheng F."/>
            <person name="Jian J."/>
            <person name="Huang B."/>
            <person name="Shan D."/>
            <person name="Shi M."/>
            <person name="Fang C."/>
            <person name="Yue Y."/>
            <person name="Li F."/>
            <person name="Li D."/>
            <person name="Wei S."/>
            <person name="Han B."/>
            <person name="Jiang C."/>
            <person name="Yin Y."/>
            <person name="Xia T."/>
            <person name="Zhang Z."/>
            <person name="Bennetzen J.L."/>
            <person name="Zhao S."/>
            <person name="Wan X."/>
        </authorList>
    </citation>
    <scope>NUCLEOTIDE SEQUENCE [LARGE SCALE GENOMIC DNA]</scope>
    <source>
        <strain evidence="7">cv. Shuchazao</strain>
        <tissue evidence="6">Leaf</tissue>
    </source>
</reference>
<evidence type="ECO:0000313" key="7">
    <source>
        <dbReference type="Proteomes" id="UP000306102"/>
    </source>
</evidence>
<evidence type="ECO:0000313" key="6">
    <source>
        <dbReference type="EMBL" id="THF99672.1"/>
    </source>
</evidence>
<evidence type="ECO:0000256" key="5">
    <source>
        <dbReference type="ARBA" id="ARBA00023242"/>
    </source>
</evidence>
<evidence type="ECO:0000256" key="3">
    <source>
        <dbReference type="ARBA" id="ARBA00023125"/>
    </source>
</evidence>
<keyword evidence="2" id="KW-0805">Transcription regulation</keyword>
<dbReference type="Gene3D" id="3.80.10.10">
    <property type="entry name" value="Ribonuclease Inhibitor"/>
    <property type="match status" value="1"/>
</dbReference>
<dbReference type="GO" id="GO:0003677">
    <property type="term" value="F:DNA binding"/>
    <property type="evidence" value="ECO:0007669"/>
    <property type="project" value="UniProtKB-KW"/>
</dbReference>
<dbReference type="SUPFAM" id="SSF52058">
    <property type="entry name" value="L domain-like"/>
    <property type="match status" value="1"/>
</dbReference>
<sequence length="265" mass="30284">MNISQWNNNFKKIGLHSLSSLKTLWIEGKEEEHPMGSSFPIDGMLLPTSLIVLWIRNFRNLEKLSSKLFQNLASLECLYIGDCPRLTFLTSTSVSDQLCGDSTAIQAVKLPGLGELINSRMAVIYRCFEKVLSATDITYTLEIPRTAAYLPENNDASMHVWDQRDKAWELRMTIREDQRKALKRKEWLRLATENDAETFDLSSSEAVDFLDTFLSMNPDSRVLRWKACDLSEKEFLVNISEKQVLNDVLQKLHTSDCKATTIISP</sequence>
<name>A0A4S4DAU0_CAMSN</name>
<evidence type="ECO:0000256" key="2">
    <source>
        <dbReference type="ARBA" id="ARBA00023015"/>
    </source>
</evidence>
<gene>
    <name evidence="6" type="ORF">TEA_008060</name>
</gene>
<evidence type="ECO:0000256" key="1">
    <source>
        <dbReference type="ARBA" id="ARBA00004123"/>
    </source>
</evidence>
<keyword evidence="7" id="KW-1185">Reference proteome</keyword>
<keyword evidence="4" id="KW-0804">Transcription</keyword>
<organism evidence="6 7">
    <name type="scientific">Camellia sinensis var. sinensis</name>
    <name type="common">China tea</name>
    <dbReference type="NCBI Taxonomy" id="542762"/>
    <lineage>
        <taxon>Eukaryota</taxon>
        <taxon>Viridiplantae</taxon>
        <taxon>Streptophyta</taxon>
        <taxon>Embryophyta</taxon>
        <taxon>Tracheophyta</taxon>
        <taxon>Spermatophyta</taxon>
        <taxon>Magnoliopsida</taxon>
        <taxon>eudicotyledons</taxon>
        <taxon>Gunneridae</taxon>
        <taxon>Pentapetalae</taxon>
        <taxon>asterids</taxon>
        <taxon>Ericales</taxon>
        <taxon>Theaceae</taxon>
        <taxon>Camellia</taxon>
    </lineage>
</organism>
<dbReference type="InterPro" id="IPR003340">
    <property type="entry name" value="B3_DNA-bd"/>
</dbReference>
<keyword evidence="5" id="KW-0539">Nucleus</keyword>
<evidence type="ECO:0000256" key="4">
    <source>
        <dbReference type="ARBA" id="ARBA00023163"/>
    </source>
</evidence>
<dbReference type="CDD" id="cd10017">
    <property type="entry name" value="B3_DNA"/>
    <property type="match status" value="1"/>
</dbReference>
<keyword evidence="3" id="KW-0238">DNA-binding</keyword>
<dbReference type="Proteomes" id="UP000306102">
    <property type="component" value="Unassembled WGS sequence"/>
</dbReference>
<dbReference type="Gene3D" id="2.40.330.10">
    <property type="entry name" value="DNA-binding pseudobarrel domain"/>
    <property type="match status" value="1"/>
</dbReference>
<dbReference type="AlphaFoldDB" id="A0A4S4DAU0"/>
<accession>A0A4S4DAU0</accession>
<dbReference type="GO" id="GO:0005634">
    <property type="term" value="C:nucleus"/>
    <property type="evidence" value="ECO:0007669"/>
    <property type="project" value="UniProtKB-SubCell"/>
</dbReference>